<dbReference type="Pfam" id="PF11416">
    <property type="entry name" value="Syntaxin-5_N"/>
    <property type="match status" value="1"/>
</dbReference>
<reference evidence="2" key="1">
    <citation type="submission" date="2019-03" db="EMBL/GenBank/DDBJ databases">
        <title>WGS assembly of Setaria viridis.</title>
        <authorList>
            <person name="Huang P."/>
            <person name="Jenkins J."/>
            <person name="Grimwood J."/>
            <person name="Barry K."/>
            <person name="Healey A."/>
            <person name="Mamidi S."/>
            <person name="Sreedasyam A."/>
            <person name="Shu S."/>
            <person name="Feldman M."/>
            <person name="Wu J."/>
            <person name="Yu Y."/>
            <person name="Chen C."/>
            <person name="Johnson J."/>
            <person name="Rokhsar D."/>
            <person name="Baxter I."/>
            <person name="Schmutz J."/>
            <person name="Brutnell T."/>
            <person name="Kellogg E."/>
        </authorList>
    </citation>
    <scope>NUCLEOTIDE SEQUENCE [LARGE SCALE GENOMIC DNA]</scope>
</reference>
<dbReference type="Proteomes" id="UP000298652">
    <property type="component" value="Chromosome 3"/>
</dbReference>
<dbReference type="InterPro" id="IPR021538">
    <property type="entry name" value="Syntaxin-5_N"/>
</dbReference>
<dbReference type="Gramene" id="TKW25269">
    <property type="protein sequence ID" value="TKW25269"/>
    <property type="gene ID" value="SEVIR_3G107401v2"/>
</dbReference>
<protein>
    <recommendedName>
        <fullName evidence="1">Syntaxin-5 N-terminal Sly1p-binding domain-containing protein</fullName>
    </recommendedName>
</protein>
<feature type="domain" description="Syntaxin-5 N-terminal Sly1p-binding" evidence="1">
    <location>
        <begin position="8"/>
        <end position="19"/>
    </location>
</feature>
<gene>
    <name evidence="2" type="ORF">SEVIR_3G107401v2</name>
</gene>
<name>A0A4U6VDI7_SETVI</name>
<dbReference type="AlphaFoldDB" id="A0A4U6VDI7"/>
<evidence type="ECO:0000313" key="2">
    <source>
        <dbReference type="EMBL" id="TKW25269.1"/>
    </source>
</evidence>
<proteinExistence type="predicted"/>
<evidence type="ECO:0000313" key="3">
    <source>
        <dbReference type="Proteomes" id="UP000298652"/>
    </source>
</evidence>
<organism evidence="2 3">
    <name type="scientific">Setaria viridis</name>
    <name type="common">Green bristlegrass</name>
    <name type="synonym">Setaria italica subsp. viridis</name>
    <dbReference type="NCBI Taxonomy" id="4556"/>
    <lineage>
        <taxon>Eukaryota</taxon>
        <taxon>Viridiplantae</taxon>
        <taxon>Streptophyta</taxon>
        <taxon>Embryophyta</taxon>
        <taxon>Tracheophyta</taxon>
        <taxon>Spermatophyta</taxon>
        <taxon>Magnoliopsida</taxon>
        <taxon>Liliopsida</taxon>
        <taxon>Poales</taxon>
        <taxon>Poaceae</taxon>
        <taxon>PACMAD clade</taxon>
        <taxon>Panicoideae</taxon>
        <taxon>Panicodae</taxon>
        <taxon>Paniceae</taxon>
        <taxon>Cenchrinae</taxon>
        <taxon>Setaria</taxon>
    </lineage>
</organism>
<dbReference type="EMBL" id="CM016554">
    <property type="protein sequence ID" value="TKW25269.1"/>
    <property type="molecule type" value="Genomic_DNA"/>
</dbReference>
<accession>A0A4U6VDI7</accession>
<evidence type="ECO:0000259" key="1">
    <source>
        <dbReference type="Pfam" id="PF11416"/>
    </source>
</evidence>
<keyword evidence="3" id="KW-1185">Reference proteome</keyword>
<sequence>MLRARHRPSSCRDRTREFRDACGATGGSLLGHVPAASSEFRRRAAGVGYGIGEASRKIALFTQLAKNASVFEDPTVDVQNLTAAISKEITALKAAVADLKTLFNSQNKGGNIS</sequence>